<name>A0AC35GC85_9BILA</name>
<sequence length="953" mass="105520">MLESSAVNIRNDRSDEHSMKMDINTTGRSSSSNSSFNDSVKPDIASTNTTSLKTEAGEEDNIPDKLNSLKPAVKNEADETSNHNGETEETKPDDPVKIEDIQEYLRSNGWESPIPAPINGCVFPRSKPPPGKPTKHTNQLDFLYNTVLKAIKKHNHAWPFMKPVNVEELNIPTYFDIVKRPMDLTTVENRIKNKYYINANECLKDFEQIWKNCRAFNDPSHDVALMCTNIQNTLRDNLKKMPTQEYEMIPSWEKSASKKKKGGGGRVSSVARGSVKRSLSPSPIDKESTDAVLNYFHNATVQASREHSIASAVSEVPGPSHTEPRAAKRKAETQLVEEEVPPEKKLNPNIKNRPPADYSNAPPRYHGKLTHSMMDCQKILNDFLAKKSYSYTADFIAPVDVELYQLADYYDKIKQPMDLTTMKNKFDNRQYANADEFRQDMLLIAENCMNYNPPDTKVYIAGKKFLKCFEDRWKRLAKDEPPPKKEVIAEPTTSFTQQALASHSASLVKPLTVATSNTSSKKVNPIDDDQQIELMLLRLQYEGNKLTERVQEIQKHAQELVSLKLVRMNARQAGQAVPMLSSEQHAAIQTLLSQSLLTPMTTPSVSNALPLTPGFSTQAQKKSRGVGRPRASMTPMTPSTAPTLTFPTTSTSSVAEKRAPSPPPPPTPKPVAAVTPAIPPPPTLEAASGSSTAPKSTRGRKRGSKNKPKPDPSQPALRDDYTFNSDDEKNVEPMTYDEKRQLSLNINELPGDRLTKVVSIIEAREQLHDFNPEEIEIDFETLKPVTLRELDAYVSAVLKKNKVRKPNTPRTSVDTEIRKKELENRISSLSGTANSRGGPSSSTANSNQSLANGDRTAEPTKKDDSSSDDSSSSSDSSDDSNSSDSSSDSESEQAKDSTSKPKPIPKTNGNGDSKSSNQNGVRSPPRSSNPVRRSPSTTNGHMGKDKKDMVLFL</sequence>
<dbReference type="WBParaSite" id="PS1159_v2.g3646.t2">
    <property type="protein sequence ID" value="PS1159_v2.g3646.t2"/>
    <property type="gene ID" value="PS1159_v2.g3646"/>
</dbReference>
<accession>A0AC35GC85</accession>
<evidence type="ECO:0000313" key="2">
    <source>
        <dbReference type="WBParaSite" id="PS1159_v2.g3646.t2"/>
    </source>
</evidence>
<evidence type="ECO:0000313" key="1">
    <source>
        <dbReference type="Proteomes" id="UP000887580"/>
    </source>
</evidence>
<dbReference type="Proteomes" id="UP000887580">
    <property type="component" value="Unplaced"/>
</dbReference>
<reference evidence="2" key="1">
    <citation type="submission" date="2022-11" db="UniProtKB">
        <authorList>
            <consortium name="WormBaseParasite"/>
        </authorList>
    </citation>
    <scope>IDENTIFICATION</scope>
</reference>
<organism evidence="1 2">
    <name type="scientific">Panagrolaimus sp. PS1159</name>
    <dbReference type="NCBI Taxonomy" id="55785"/>
    <lineage>
        <taxon>Eukaryota</taxon>
        <taxon>Metazoa</taxon>
        <taxon>Ecdysozoa</taxon>
        <taxon>Nematoda</taxon>
        <taxon>Chromadorea</taxon>
        <taxon>Rhabditida</taxon>
        <taxon>Tylenchina</taxon>
        <taxon>Panagrolaimomorpha</taxon>
        <taxon>Panagrolaimoidea</taxon>
        <taxon>Panagrolaimidae</taxon>
        <taxon>Panagrolaimus</taxon>
    </lineage>
</organism>
<proteinExistence type="predicted"/>
<protein>
    <submittedName>
        <fullName evidence="2">Bromodomain-containing protein</fullName>
    </submittedName>
</protein>